<keyword evidence="3" id="KW-1185">Reference proteome</keyword>
<keyword evidence="1" id="KW-0472">Membrane</keyword>
<dbReference type="Proteomes" id="UP000190162">
    <property type="component" value="Unassembled WGS sequence"/>
</dbReference>
<dbReference type="AlphaFoldDB" id="A0A1T4VF39"/>
<dbReference type="EMBL" id="FUXU01000068">
    <property type="protein sequence ID" value="SKA63516.1"/>
    <property type="molecule type" value="Genomic_DNA"/>
</dbReference>
<reference evidence="3" key="1">
    <citation type="submission" date="2017-02" db="EMBL/GenBank/DDBJ databases">
        <authorList>
            <person name="Varghese N."/>
            <person name="Submissions S."/>
        </authorList>
    </citation>
    <scope>NUCLEOTIDE SEQUENCE [LARGE SCALE GENOMIC DNA]</scope>
    <source>
        <strain evidence="3">DSM 22720</strain>
    </source>
</reference>
<sequence length="135" mass="15134">MSEPHKKDFGVRQLIQKLPFLITLLVALLLGNTVAVVSQDLLQAPLVLTASQDTQPDASLDIALPRFTASRATQPEPQDSDNNPVPWPIVLLTVAMLLSLFRVLQSLPRSYLLSDNHRLAGWQDSNIQFRFIHIR</sequence>
<accession>A0A1T4VF39</accession>
<organism evidence="2 3">
    <name type="scientific">Enterovibrio nigricans DSM 22720</name>
    <dbReference type="NCBI Taxonomy" id="1121868"/>
    <lineage>
        <taxon>Bacteria</taxon>
        <taxon>Pseudomonadati</taxon>
        <taxon>Pseudomonadota</taxon>
        <taxon>Gammaproteobacteria</taxon>
        <taxon>Vibrionales</taxon>
        <taxon>Vibrionaceae</taxon>
        <taxon>Enterovibrio</taxon>
    </lineage>
</organism>
<keyword evidence="1" id="KW-0812">Transmembrane</keyword>
<evidence type="ECO:0000256" key="1">
    <source>
        <dbReference type="SAM" id="Phobius"/>
    </source>
</evidence>
<gene>
    <name evidence="2" type="ORF">SAMN02745132_03752</name>
</gene>
<name>A0A1T4VF39_9GAMM</name>
<evidence type="ECO:0000313" key="3">
    <source>
        <dbReference type="Proteomes" id="UP000190162"/>
    </source>
</evidence>
<protein>
    <submittedName>
        <fullName evidence="2">Uncharacterized protein</fullName>
    </submittedName>
</protein>
<feature type="transmembrane region" description="Helical" evidence="1">
    <location>
        <begin position="85"/>
        <end position="104"/>
    </location>
</feature>
<evidence type="ECO:0000313" key="2">
    <source>
        <dbReference type="EMBL" id="SKA63516.1"/>
    </source>
</evidence>
<proteinExistence type="predicted"/>
<keyword evidence="1" id="KW-1133">Transmembrane helix</keyword>
<feature type="transmembrane region" description="Helical" evidence="1">
    <location>
        <begin position="20"/>
        <end position="38"/>
    </location>
</feature>